<evidence type="ECO:0000256" key="2">
    <source>
        <dbReference type="ARBA" id="ARBA00022748"/>
    </source>
</evidence>
<keyword evidence="5" id="KW-1133">Transmembrane helix</keyword>
<keyword evidence="5" id="KW-0472">Membrane</keyword>
<evidence type="ECO:0000256" key="5">
    <source>
        <dbReference type="SAM" id="Phobius"/>
    </source>
</evidence>
<comment type="subcellular location">
    <subcellularLocation>
        <location evidence="1">Cell envelope</location>
    </subcellularLocation>
</comment>
<dbReference type="SUPFAM" id="SSF52833">
    <property type="entry name" value="Thioredoxin-like"/>
    <property type="match status" value="1"/>
</dbReference>
<protein>
    <recommendedName>
        <fullName evidence="6">Thioredoxin domain-containing protein</fullName>
    </recommendedName>
</protein>
<evidence type="ECO:0000256" key="1">
    <source>
        <dbReference type="ARBA" id="ARBA00004196"/>
    </source>
</evidence>
<keyword evidence="5" id="KW-0812">Transmembrane</keyword>
<proteinExistence type="predicted"/>
<evidence type="ECO:0000313" key="8">
    <source>
        <dbReference type="Proteomes" id="UP000248079"/>
    </source>
</evidence>
<dbReference type="EMBL" id="QFLI01000002">
    <property type="protein sequence ID" value="PXY02165.1"/>
    <property type="molecule type" value="Genomic_DNA"/>
</dbReference>
<name>A0A2V3ZZW0_9BACT</name>
<dbReference type="PROSITE" id="PS51352">
    <property type="entry name" value="THIOREDOXIN_2"/>
    <property type="match status" value="1"/>
</dbReference>
<dbReference type="InterPro" id="IPR012336">
    <property type="entry name" value="Thioredoxin-like_fold"/>
</dbReference>
<dbReference type="GO" id="GO:0030313">
    <property type="term" value="C:cell envelope"/>
    <property type="evidence" value="ECO:0007669"/>
    <property type="project" value="UniProtKB-SubCell"/>
</dbReference>
<dbReference type="Gene3D" id="3.40.30.10">
    <property type="entry name" value="Glutaredoxin"/>
    <property type="match status" value="1"/>
</dbReference>
<evidence type="ECO:0000259" key="6">
    <source>
        <dbReference type="PROSITE" id="PS51352"/>
    </source>
</evidence>
<feature type="domain" description="Thioredoxin" evidence="6">
    <location>
        <begin position="374"/>
        <end position="521"/>
    </location>
</feature>
<keyword evidence="3" id="KW-1015">Disulfide bond</keyword>
<dbReference type="GO" id="GO:0017004">
    <property type="term" value="P:cytochrome complex assembly"/>
    <property type="evidence" value="ECO:0007669"/>
    <property type="project" value="UniProtKB-KW"/>
</dbReference>
<evidence type="ECO:0000256" key="3">
    <source>
        <dbReference type="ARBA" id="ARBA00023157"/>
    </source>
</evidence>
<reference evidence="7 8" key="1">
    <citation type="submission" date="2018-05" db="EMBL/GenBank/DDBJ databases">
        <title>Marinifilum breve JC075T sp. nov., a marine bacterium isolated from Yongle Blue Hole in the South China Sea.</title>
        <authorList>
            <person name="Fu T."/>
        </authorList>
    </citation>
    <scope>NUCLEOTIDE SEQUENCE [LARGE SCALE GENOMIC DNA]</scope>
    <source>
        <strain evidence="7 8">JC075</strain>
    </source>
</reference>
<comment type="caution">
    <text evidence="7">The sequence shown here is derived from an EMBL/GenBank/DDBJ whole genome shotgun (WGS) entry which is preliminary data.</text>
</comment>
<dbReference type="InterPro" id="IPR013766">
    <property type="entry name" value="Thioredoxin_domain"/>
</dbReference>
<dbReference type="OrthoDB" id="736810at2"/>
<feature type="transmembrane region" description="Helical" evidence="5">
    <location>
        <begin position="19"/>
        <end position="35"/>
    </location>
</feature>
<dbReference type="PANTHER" id="PTHR42852:SF6">
    <property type="entry name" value="THIOL:DISULFIDE INTERCHANGE PROTEIN DSBE"/>
    <property type="match status" value="1"/>
</dbReference>
<keyword evidence="8" id="KW-1185">Reference proteome</keyword>
<evidence type="ECO:0000313" key="7">
    <source>
        <dbReference type="EMBL" id="PXY02165.1"/>
    </source>
</evidence>
<evidence type="ECO:0000256" key="4">
    <source>
        <dbReference type="ARBA" id="ARBA00023284"/>
    </source>
</evidence>
<dbReference type="CDD" id="cd02966">
    <property type="entry name" value="TlpA_like_family"/>
    <property type="match status" value="1"/>
</dbReference>
<dbReference type="InterPro" id="IPR036249">
    <property type="entry name" value="Thioredoxin-like_sf"/>
</dbReference>
<organism evidence="7 8">
    <name type="scientific">Marinifilum breve</name>
    <dbReference type="NCBI Taxonomy" id="2184082"/>
    <lineage>
        <taxon>Bacteria</taxon>
        <taxon>Pseudomonadati</taxon>
        <taxon>Bacteroidota</taxon>
        <taxon>Bacteroidia</taxon>
        <taxon>Marinilabiliales</taxon>
        <taxon>Marinifilaceae</taxon>
    </lineage>
</organism>
<accession>A0A2V3ZZW0</accession>
<dbReference type="InterPro" id="IPR050553">
    <property type="entry name" value="Thioredoxin_ResA/DsbE_sf"/>
</dbReference>
<keyword evidence="2" id="KW-0201">Cytochrome c-type biogenesis</keyword>
<dbReference type="PANTHER" id="PTHR42852">
    <property type="entry name" value="THIOL:DISULFIDE INTERCHANGE PROTEIN DSBE"/>
    <property type="match status" value="1"/>
</dbReference>
<dbReference type="Pfam" id="PF13905">
    <property type="entry name" value="Thioredoxin_8"/>
    <property type="match status" value="1"/>
</dbReference>
<keyword evidence="4" id="KW-0676">Redox-active center</keyword>
<gene>
    <name evidence="7" type="ORF">DF185_05840</name>
</gene>
<dbReference type="AlphaFoldDB" id="A0A2V3ZZW0"/>
<dbReference type="Proteomes" id="UP000248079">
    <property type="component" value="Unassembled WGS sequence"/>
</dbReference>
<sequence>MVIALKNITLIQINFMRHYLLYIFFIISIISLPSCKQSKPLQANKAIISGEVINLSQHKNKTWIEILHPDIFAQSAPFKQIKIDSTGKFRYEAELISPCLCWGIYNKWFPFVISPGDSLHFTIDANIWNDKSRKAISKEDYIQISGTIKEDYNKIRKFQEWASDSLYTRSLRRSIDEATKTKSPEEFKNFISKIESNTKSIIEKFGKEFGAGPLYYDILNTENQFRNLDDLMRYWWSNPMMNNVKTEDNELPKNYFSFLENYNMNNRNFFVLQQSDVLKELLKLYLFQDKELREIDFDIRKNKENANVPNSYFSEQANYIDKSSSGITRDMLLYLFTIQNFKQTPQNSSTAYSAVKDFIEDSYIANHLHKEYNKLTLKKKNSSTVKPSEHTALDSLIDVNKGQILYVDFWAPWCAPCLYEMKPSQKLKKKLNGKPVQFVYLACRTNKDKWETAIANKDIIGINVLLSDEDYQTLSKRYNIQGIPHFLLIDKSGKVVNQNAPRPSNKNIETLILKLNNAKQNAN</sequence>